<name>A0A7S8IZA1_9BACT</name>
<dbReference type="Proteomes" id="UP000593737">
    <property type="component" value="Chromosome"/>
</dbReference>
<dbReference type="AlphaFoldDB" id="A0A7S8IZA1"/>
<keyword evidence="1" id="KW-0677">Repeat</keyword>
<evidence type="ECO:0000256" key="4">
    <source>
        <dbReference type="SAM" id="MobiDB-lite"/>
    </source>
</evidence>
<keyword evidence="2 3" id="KW-0802">TPR repeat</keyword>
<gene>
    <name evidence="5" type="ORF">Nkreftii_001780</name>
</gene>
<evidence type="ECO:0000256" key="3">
    <source>
        <dbReference type="PROSITE-ProRule" id="PRU00339"/>
    </source>
</evidence>
<dbReference type="InterPro" id="IPR051012">
    <property type="entry name" value="CellSynth/LPSAsmb/PSIAsmb"/>
</dbReference>
<accession>A0A7S8IZA1</accession>
<feature type="compositionally biased region" description="Polar residues" evidence="4">
    <location>
        <begin position="481"/>
        <end position="491"/>
    </location>
</feature>
<feature type="repeat" description="TPR" evidence="3">
    <location>
        <begin position="59"/>
        <end position="92"/>
    </location>
</feature>
<evidence type="ECO:0000313" key="6">
    <source>
        <dbReference type="Proteomes" id="UP000593737"/>
    </source>
</evidence>
<dbReference type="Pfam" id="PF13181">
    <property type="entry name" value="TPR_8"/>
    <property type="match status" value="2"/>
</dbReference>
<feature type="repeat" description="TPR" evidence="3">
    <location>
        <begin position="167"/>
        <end position="200"/>
    </location>
</feature>
<evidence type="ECO:0008006" key="7">
    <source>
        <dbReference type="Google" id="ProtNLM"/>
    </source>
</evidence>
<organism evidence="5 6">
    <name type="scientific">Candidatus Nitrospira kreftii</name>
    <dbReference type="NCBI Taxonomy" id="2652173"/>
    <lineage>
        <taxon>Bacteria</taxon>
        <taxon>Pseudomonadati</taxon>
        <taxon>Nitrospirota</taxon>
        <taxon>Nitrospiria</taxon>
        <taxon>Nitrospirales</taxon>
        <taxon>Nitrospiraceae</taxon>
        <taxon>Nitrospira</taxon>
    </lineage>
</organism>
<sequence>MPPDRSRVLQQAQLLASRGQFEAAIAEWKKLGTEMPGDGSIHNSIGDLHLKRNVPGEAATAFLQAASAFRAEGATLKAIAAFKKVLKCDPTRYEVYRHLGDLNVERGLISSAVQDYLTLGKYYLKERRGKDALEIYKKIVVQDPSNLNAQQRVAELCVQENQQDEATKVYLQLGRERSAQGRYDEAKDAYLAVLRIDPVNSEAAQFVESIKKGGTGSVNAVKSGSSVPTQKSSEPLDLLTEAIRRIDEKQYAGAEAILNQMLTREPGNPQVCQLLARLHLQRGDVQVALGEYRFLAGAALRAHDLGLAESLIQEFLAAEPNSVPLLELNGELYEEKGDHSGAALQYAKAVELLLEHPEPGMESLHEELYEKVRSLSTDDAIVTRLAARIRGDTSADPRESVQIASEHEARISAPSLGQSGESTKTDGEEDPANGLETQTPEIQGFSLVGAEPDHVNPFDKDHELPGMSKVREQDVHKREGTQVTPASTTHVSAVAKTAPPSPTASREEGSQPVCAPSNGEPPSATKDRRQESKATPAPVPPPTKSAVDPPSSDLAAPGMPSVAPTVATKEPVGPPPDHEVHYALGVAYKNMGLYGEAKEEFQVSMSSDSFYLDSALMTAVCLKEEGQITPAICGLETVLADPRCEGAKGQAIRYELGLLYEAEEQWEKASHAFQSIPSFHDVPQRLAVLKGKQGVGDAGFRYAA</sequence>
<feature type="region of interest" description="Disordered" evidence="4">
    <location>
        <begin position="391"/>
        <end position="437"/>
    </location>
</feature>
<dbReference type="PANTHER" id="PTHR45586:SF1">
    <property type="entry name" value="LIPOPOLYSACCHARIDE ASSEMBLY PROTEIN B"/>
    <property type="match status" value="1"/>
</dbReference>
<dbReference type="SMART" id="SM00028">
    <property type="entry name" value="TPR"/>
    <property type="match status" value="5"/>
</dbReference>
<dbReference type="PANTHER" id="PTHR45586">
    <property type="entry name" value="TPR REPEAT-CONTAINING PROTEIN PA4667"/>
    <property type="match status" value="1"/>
</dbReference>
<reference evidence="5 6" key="1">
    <citation type="journal article" date="2020" name="ISME J.">
        <title>Enrichment and physiological characterization of a novel comammox Nitrospira indicates ammonium inhibition of complete nitrification.</title>
        <authorList>
            <person name="Sakoula D."/>
            <person name="Koch H."/>
            <person name="Frank J."/>
            <person name="Jetten M.S.M."/>
            <person name="van Kessel M.A.H.J."/>
            <person name="Lucker S."/>
        </authorList>
    </citation>
    <scope>NUCLEOTIDE SEQUENCE [LARGE SCALE GENOMIC DNA]</scope>
    <source>
        <strain evidence="5">Comreactor17</strain>
    </source>
</reference>
<protein>
    <recommendedName>
        <fullName evidence="7">Tetratricopeptide repeat protein</fullName>
    </recommendedName>
</protein>
<evidence type="ECO:0000256" key="2">
    <source>
        <dbReference type="ARBA" id="ARBA00022803"/>
    </source>
</evidence>
<feature type="compositionally biased region" description="Basic and acidic residues" evidence="4">
    <location>
        <begin position="391"/>
        <end position="410"/>
    </location>
</feature>
<feature type="repeat" description="TPR" evidence="3">
    <location>
        <begin position="113"/>
        <end position="146"/>
    </location>
</feature>
<dbReference type="InterPro" id="IPR011990">
    <property type="entry name" value="TPR-like_helical_dom_sf"/>
</dbReference>
<dbReference type="Gene3D" id="1.25.40.10">
    <property type="entry name" value="Tetratricopeptide repeat domain"/>
    <property type="match status" value="3"/>
</dbReference>
<proteinExistence type="predicted"/>
<dbReference type="Pfam" id="PF14559">
    <property type="entry name" value="TPR_19"/>
    <property type="match status" value="1"/>
</dbReference>
<dbReference type="KEGG" id="nkf:Nkreftii_001780"/>
<dbReference type="SUPFAM" id="SSF48452">
    <property type="entry name" value="TPR-like"/>
    <property type="match status" value="3"/>
</dbReference>
<evidence type="ECO:0000313" key="5">
    <source>
        <dbReference type="EMBL" id="QPD04006.1"/>
    </source>
</evidence>
<feature type="region of interest" description="Disordered" evidence="4">
    <location>
        <begin position="473"/>
        <end position="578"/>
    </location>
</feature>
<dbReference type="EMBL" id="CP047423">
    <property type="protein sequence ID" value="QPD04006.1"/>
    <property type="molecule type" value="Genomic_DNA"/>
</dbReference>
<dbReference type="PROSITE" id="PS50005">
    <property type="entry name" value="TPR"/>
    <property type="match status" value="3"/>
</dbReference>
<dbReference type="InterPro" id="IPR019734">
    <property type="entry name" value="TPR_rpt"/>
</dbReference>
<evidence type="ECO:0000256" key="1">
    <source>
        <dbReference type="ARBA" id="ARBA00022737"/>
    </source>
</evidence>